<comment type="subcellular location">
    <subcellularLocation>
        <location evidence="1">Cell membrane</location>
        <topology evidence="1">Multi-pass membrane protein</topology>
    </subcellularLocation>
</comment>
<name>A0ABZ2J1R7_9CHLR</name>
<feature type="domain" description="Major facilitator superfamily (MFS) profile" evidence="9">
    <location>
        <begin position="19"/>
        <end position="512"/>
    </location>
</feature>
<feature type="transmembrane region" description="Helical" evidence="8">
    <location>
        <begin position="338"/>
        <end position="355"/>
    </location>
</feature>
<dbReference type="PANTHER" id="PTHR42718:SF9">
    <property type="entry name" value="MAJOR FACILITATOR SUPERFAMILY MULTIDRUG TRANSPORTER MFSC"/>
    <property type="match status" value="1"/>
</dbReference>
<keyword evidence="11" id="KW-1185">Reference proteome</keyword>
<dbReference type="Gene3D" id="1.20.1720.10">
    <property type="entry name" value="Multidrug resistance protein D"/>
    <property type="match status" value="1"/>
</dbReference>
<evidence type="ECO:0000256" key="7">
    <source>
        <dbReference type="ARBA" id="ARBA00023136"/>
    </source>
</evidence>
<evidence type="ECO:0000256" key="4">
    <source>
        <dbReference type="ARBA" id="ARBA00022475"/>
    </source>
</evidence>
<feature type="transmembrane region" description="Helical" evidence="8">
    <location>
        <begin position="367"/>
        <end position="389"/>
    </location>
</feature>
<evidence type="ECO:0000256" key="3">
    <source>
        <dbReference type="ARBA" id="ARBA00022448"/>
    </source>
</evidence>
<evidence type="ECO:0000313" key="11">
    <source>
        <dbReference type="Proteomes" id="UP001375370"/>
    </source>
</evidence>
<keyword evidence="7 8" id="KW-0472">Membrane</keyword>
<evidence type="ECO:0000256" key="6">
    <source>
        <dbReference type="ARBA" id="ARBA00022989"/>
    </source>
</evidence>
<feature type="transmembrane region" description="Helical" evidence="8">
    <location>
        <begin position="20"/>
        <end position="41"/>
    </location>
</feature>
<comment type="similarity">
    <text evidence="2">Belongs to the major facilitator superfamily. EmrB family.</text>
</comment>
<keyword evidence="4" id="KW-1003">Cell membrane</keyword>
<dbReference type="CDD" id="cd17321">
    <property type="entry name" value="MFS_MMR_MDR_like"/>
    <property type="match status" value="1"/>
</dbReference>
<evidence type="ECO:0000313" key="10">
    <source>
        <dbReference type="EMBL" id="WWX24756.1"/>
    </source>
</evidence>
<dbReference type="Proteomes" id="UP001375370">
    <property type="component" value="Chromosome"/>
</dbReference>
<feature type="transmembrane region" description="Helical" evidence="8">
    <location>
        <begin position="410"/>
        <end position="427"/>
    </location>
</feature>
<dbReference type="NCBIfam" id="TIGR00711">
    <property type="entry name" value="efflux_EmrB"/>
    <property type="match status" value="1"/>
</dbReference>
<protein>
    <submittedName>
        <fullName evidence="10">DHA2 family efflux MFS transporter permease subunit</fullName>
    </submittedName>
</protein>
<dbReference type="RefSeq" id="WP_338736874.1">
    <property type="nucleotide sequence ID" value="NZ_CP146612.1"/>
</dbReference>
<keyword evidence="5 8" id="KW-0812">Transmembrane</keyword>
<reference evidence="10 11" key="1">
    <citation type="submission" date="2024-03" db="EMBL/GenBank/DDBJ databases">
        <title>A Dehalogenimonas Isolated from Estuarine Sediments Dihaloeliminates Chlorinated Alkanes.</title>
        <authorList>
            <person name="Yang Y."/>
            <person name="Wang H."/>
        </authorList>
    </citation>
    <scope>NUCLEOTIDE SEQUENCE [LARGE SCALE GENOMIC DNA]</scope>
    <source>
        <strain evidence="10 11">W</strain>
    </source>
</reference>
<dbReference type="PRINTS" id="PR01036">
    <property type="entry name" value="TCRTETB"/>
</dbReference>
<feature type="transmembrane region" description="Helical" evidence="8">
    <location>
        <begin position="89"/>
        <end position="111"/>
    </location>
</feature>
<feature type="transmembrane region" description="Helical" evidence="8">
    <location>
        <begin position="309"/>
        <end position="331"/>
    </location>
</feature>
<feature type="transmembrane region" description="Helical" evidence="8">
    <location>
        <begin position="117"/>
        <end position="135"/>
    </location>
</feature>
<gene>
    <name evidence="10" type="ORF">V8247_05680</name>
</gene>
<accession>A0ABZ2J1R7</accession>
<evidence type="ECO:0000256" key="8">
    <source>
        <dbReference type="SAM" id="Phobius"/>
    </source>
</evidence>
<dbReference type="Gene3D" id="1.20.1250.20">
    <property type="entry name" value="MFS general substrate transporter like domains"/>
    <property type="match status" value="1"/>
</dbReference>
<dbReference type="Pfam" id="PF07690">
    <property type="entry name" value="MFS_1"/>
    <property type="match status" value="1"/>
</dbReference>
<feature type="transmembrane region" description="Helical" evidence="8">
    <location>
        <begin position="142"/>
        <end position="165"/>
    </location>
</feature>
<dbReference type="InterPro" id="IPR020846">
    <property type="entry name" value="MFS_dom"/>
</dbReference>
<dbReference type="InterPro" id="IPR004638">
    <property type="entry name" value="EmrB-like"/>
</dbReference>
<keyword evidence="3" id="KW-0813">Transport</keyword>
<dbReference type="EMBL" id="CP146612">
    <property type="protein sequence ID" value="WWX24756.1"/>
    <property type="molecule type" value="Genomic_DNA"/>
</dbReference>
<keyword evidence="6 8" id="KW-1133">Transmembrane helix</keyword>
<sequence>MMNLKSTGTTPAQYSKWLVLAVLSAALFMINLDVTIVNIALPDIMERLPASLADAEWVLNAYVLVFAILLITMGRLGDIFGRKRLFTGGLLVFTVSSLLCGLAPNIGWLIAGRIAQAAGGAAMMPATLSILNITFQSGQRGLAMGIWGASAGAAAALGPIIGGLLVGTLGWQWVFLINIPLGIAALVAAFKIVPESCDPNATRRIDFPGIIAATIALGAISFALIEGQALGWTSVVTLGLFGAGIIAAAAFLVIEAKARTPLIPLVFFRNISFTAGNILGLIVMFCLVGLIFLSVMYLQAIRDFSPMDAGLVVLPLSLALMIISPVAGRLADRLQMRFLMSAGMVMVALAFSLLAQINPEVPAAMMAWPLGLAGLGLGLVMAPLSSVVMASAPLARSGTASGILTTMRQVGATLGITVLGAVLQFNMVNNLRIFFEGIPFMPQTAKDAILKGVSEGGMAGAVTSDAPEFLKTLISQVMTEQFSLALSSAMTVAMWVCIAGAAAALFINYHPRRTTTAAA</sequence>
<feature type="transmembrane region" description="Helical" evidence="8">
    <location>
        <begin position="205"/>
        <end position="225"/>
    </location>
</feature>
<evidence type="ECO:0000256" key="2">
    <source>
        <dbReference type="ARBA" id="ARBA00008537"/>
    </source>
</evidence>
<dbReference type="PROSITE" id="PS50850">
    <property type="entry name" value="MFS"/>
    <property type="match status" value="1"/>
</dbReference>
<feature type="transmembrane region" description="Helical" evidence="8">
    <location>
        <begin position="171"/>
        <end position="193"/>
    </location>
</feature>
<feature type="transmembrane region" description="Helical" evidence="8">
    <location>
        <begin position="231"/>
        <end position="254"/>
    </location>
</feature>
<evidence type="ECO:0000256" key="5">
    <source>
        <dbReference type="ARBA" id="ARBA00022692"/>
    </source>
</evidence>
<dbReference type="SUPFAM" id="SSF103473">
    <property type="entry name" value="MFS general substrate transporter"/>
    <property type="match status" value="1"/>
</dbReference>
<proteinExistence type="inferred from homology"/>
<evidence type="ECO:0000256" key="1">
    <source>
        <dbReference type="ARBA" id="ARBA00004651"/>
    </source>
</evidence>
<feature type="transmembrane region" description="Helical" evidence="8">
    <location>
        <begin position="482"/>
        <end position="507"/>
    </location>
</feature>
<feature type="transmembrane region" description="Helical" evidence="8">
    <location>
        <begin position="57"/>
        <end position="77"/>
    </location>
</feature>
<organism evidence="10 11">
    <name type="scientific">Candidatus Dehalogenimonas loeffleri</name>
    <dbReference type="NCBI Taxonomy" id="3127115"/>
    <lineage>
        <taxon>Bacteria</taxon>
        <taxon>Bacillati</taxon>
        <taxon>Chloroflexota</taxon>
        <taxon>Dehalococcoidia</taxon>
        <taxon>Dehalococcoidales</taxon>
        <taxon>Dehalococcoidaceae</taxon>
        <taxon>Dehalogenimonas</taxon>
    </lineage>
</organism>
<feature type="transmembrane region" description="Helical" evidence="8">
    <location>
        <begin position="275"/>
        <end position="297"/>
    </location>
</feature>
<dbReference type="InterPro" id="IPR036259">
    <property type="entry name" value="MFS_trans_sf"/>
</dbReference>
<dbReference type="InterPro" id="IPR011701">
    <property type="entry name" value="MFS"/>
</dbReference>
<dbReference type="PANTHER" id="PTHR42718">
    <property type="entry name" value="MAJOR FACILITATOR SUPERFAMILY MULTIDRUG TRANSPORTER MFSC"/>
    <property type="match status" value="1"/>
</dbReference>
<evidence type="ECO:0000259" key="9">
    <source>
        <dbReference type="PROSITE" id="PS50850"/>
    </source>
</evidence>